<organism evidence="2 3">
    <name type="scientific">Flavobacterium johnsoniae (strain ATCC 17061 / DSM 2064 / JCM 8514 / BCRC 14874 / CCUG 350202 / NBRC 14942 / NCIMB 11054 / UW101)</name>
    <name type="common">Cytophaga johnsonae</name>
    <dbReference type="NCBI Taxonomy" id="376686"/>
    <lineage>
        <taxon>Bacteria</taxon>
        <taxon>Pseudomonadati</taxon>
        <taxon>Bacteroidota</taxon>
        <taxon>Flavobacteriia</taxon>
        <taxon>Flavobacteriales</taxon>
        <taxon>Flavobacteriaceae</taxon>
        <taxon>Flavobacterium</taxon>
    </lineage>
</organism>
<dbReference type="STRING" id="376686.Fjoh_3549"/>
<dbReference type="AlphaFoldDB" id="A5FDZ9"/>
<keyword evidence="3" id="KW-1185">Reference proteome</keyword>
<protein>
    <submittedName>
        <fullName evidence="2">Uncharacterized protein</fullName>
    </submittedName>
</protein>
<accession>A5FDZ9</accession>
<evidence type="ECO:0000313" key="2">
    <source>
        <dbReference type="EMBL" id="ABQ06563.1"/>
    </source>
</evidence>
<proteinExistence type="predicted"/>
<evidence type="ECO:0000313" key="3">
    <source>
        <dbReference type="Proteomes" id="UP000006694"/>
    </source>
</evidence>
<dbReference type="eggNOG" id="ENOG5033FD8">
    <property type="taxonomic scope" value="Bacteria"/>
</dbReference>
<dbReference type="EMBL" id="CP000685">
    <property type="protein sequence ID" value="ABQ06563.1"/>
    <property type="molecule type" value="Genomic_DNA"/>
</dbReference>
<dbReference type="KEGG" id="fjo:Fjoh_3549"/>
<name>A5FDZ9_FLAJ1</name>
<reference evidence="2 3" key="1">
    <citation type="journal article" date="2009" name="Appl. Environ. Microbiol.">
        <title>Novel features of the polysaccharide-digesting gliding bacterium Flavobacterium johnsoniae as revealed by genome sequence analysis.</title>
        <authorList>
            <person name="McBride M.J."/>
            <person name="Xie G."/>
            <person name="Martens E.C."/>
            <person name="Lapidus A."/>
            <person name="Henrissat B."/>
            <person name="Rhodes R.G."/>
            <person name="Goltsman E."/>
            <person name="Wang W."/>
            <person name="Xu J."/>
            <person name="Hunnicutt D.W."/>
            <person name="Staroscik A.M."/>
            <person name="Hoover T.R."/>
            <person name="Cheng Y.Q."/>
            <person name="Stein J.L."/>
        </authorList>
    </citation>
    <scope>NUCLEOTIDE SEQUENCE [LARGE SCALE GENOMIC DNA]</scope>
    <source>
        <strain evidence="3">ATCC 17061 / DSM 2064 / JCM 8514 / BCRC 14874 / CCUG 350202 / NBRC 14942 / NCIMB 11054 / UW101</strain>
    </source>
</reference>
<keyword evidence="1" id="KW-1133">Transmembrane helix</keyword>
<keyword evidence="1" id="KW-0472">Membrane</keyword>
<gene>
    <name evidence="2" type="ordered locus">Fjoh_3549</name>
</gene>
<keyword evidence="1" id="KW-0812">Transmembrane</keyword>
<evidence type="ECO:0000256" key="1">
    <source>
        <dbReference type="SAM" id="Phobius"/>
    </source>
</evidence>
<dbReference type="Proteomes" id="UP000006694">
    <property type="component" value="Chromosome"/>
</dbReference>
<sequence>MKMIMLSNISWGNYLVTVLVLLLFWYIIVILKFYLAPLKELLKGNTKLKFFKTPKAPADEHSKDLFGEFKEPFDTLQDARELYYKLEKAISEAVLNNLSGIEFKNYVKFILDEYPYVRRSALREKINSLMVSECSKHPQLILTYPEMDGLWDETIS</sequence>
<dbReference type="HOGENOM" id="CLU_1625219_0_0_10"/>
<feature type="transmembrane region" description="Helical" evidence="1">
    <location>
        <begin position="12"/>
        <end position="35"/>
    </location>
</feature>